<dbReference type="RefSeq" id="WP_034241180.1">
    <property type="nucleotide sequence ID" value="NZ_AQRA01000003.1"/>
</dbReference>
<name>A0A023BY91_9FLAO</name>
<reference evidence="1 2" key="1">
    <citation type="submission" date="2014-04" db="EMBL/GenBank/DDBJ databases">
        <title>Aquimarina sp. 22II-S11-z7 Genome Sequencing.</title>
        <authorList>
            <person name="Lai Q."/>
        </authorList>
    </citation>
    <scope>NUCLEOTIDE SEQUENCE [LARGE SCALE GENOMIC DNA]</scope>
    <source>
        <strain evidence="1 2">22II-S11-z7</strain>
    </source>
</reference>
<keyword evidence="2" id="KW-1185">Reference proteome</keyword>
<comment type="caution">
    <text evidence="1">The sequence shown here is derived from an EMBL/GenBank/DDBJ whole genome shotgun (WGS) entry which is preliminary data.</text>
</comment>
<dbReference type="NCBIfam" id="NF047352">
    <property type="entry name" value="P_loop_sacsin"/>
    <property type="match status" value="1"/>
</dbReference>
<dbReference type="eggNOG" id="COG4249">
    <property type="taxonomic scope" value="Bacteria"/>
</dbReference>
<protein>
    <recommendedName>
        <fullName evidence="3">Histidine kinase/HSP90-like ATPase domain-containing protein</fullName>
    </recommendedName>
</protein>
<proteinExistence type="predicted"/>
<evidence type="ECO:0000313" key="2">
    <source>
        <dbReference type="Proteomes" id="UP000023541"/>
    </source>
</evidence>
<accession>A0A023BY91</accession>
<dbReference type="STRING" id="1317122.ATO12_12620"/>
<dbReference type="InterPro" id="IPR036890">
    <property type="entry name" value="HATPase_C_sf"/>
</dbReference>
<dbReference type="OrthoDB" id="7069425at2"/>
<dbReference type="EMBL" id="AQRA01000003">
    <property type="protein sequence ID" value="EZH74603.1"/>
    <property type="molecule type" value="Genomic_DNA"/>
</dbReference>
<dbReference type="Gene3D" id="3.30.565.10">
    <property type="entry name" value="Histidine kinase-like ATPase, C-terminal domain"/>
    <property type="match status" value="1"/>
</dbReference>
<dbReference type="SUPFAM" id="SSF55874">
    <property type="entry name" value="ATPase domain of HSP90 chaperone/DNA topoisomerase II/histidine kinase"/>
    <property type="match status" value="1"/>
</dbReference>
<sequence>MIKSIEEGRKEDGNRSIADKIKKRLHDLEKTVENNQGRWAWELLQNAKDSIADYPNRKIKVKIELDKSQVVFRHNGIHFTEKDIRGLINQISSKETEEGEETKRTGRFGTGFLTTHLLSKVITISGVVKTTDEQLYRFEFPLDREGGSTRELVPKIETAWEGFHKSATLLNNYNVDNYNTSFTYNLTTDKQHEIAKIGIEEFIKLIPYVLTFIQKIEKVEIINSVENQTTEFSIVGKKDENIFTIQKKSNGETSHIELLNFTNQKVTIAAEVEENPNGYIFKTHSDIPKLFCDFPLIGTENFHFPVVINSFFFNPQMERDGIWLKGNDDAEVLENQKLIEGALELYTDLIEKVSTEKFFNLFNISDSRLPNTNEKYFDESWYVENIQKSLRNCIFNSTIIEIEKDDVTRKAPKDVWFPARSYSNDVQESLWQYTYDLFPESVSKKDHIQEWVKIFWSEWQKLDYDGLAKDIEDLTSIEKLGESLDKDENDTFIWYNEVAKFILNKENNVILFENRAITPNKEGIFCVKSDLYIDKIKDNELVEVLQLLGENWNEILLNSKVSFGRYYPKEKKDIANEISSSLKNLSLNDENVIEAISRLSEWFESQNPKDSQELFGETYRKRAELFMNTIQDKESLYQVMRSNTDLSKLSAVAKALDENPDLMQNFNQAEQVSLLLEEYDVNSLDELKLVLENSSRDNYKPKLEITQEDLVSLGVTSMDELEEALKDKDLAALFSHTSKPNANMFLYAQSLITRSRKNIKKHLINHPEYDCTEVEELATTVLGGIKKNGVDVHIVIRPSDNGQVIVYYSSEKDTLDYANAELWIDNGKEPPKHLTLGHILKTTGINKIPV</sequence>
<organism evidence="1 2">
    <name type="scientific">Aquimarina atlantica</name>
    <dbReference type="NCBI Taxonomy" id="1317122"/>
    <lineage>
        <taxon>Bacteria</taxon>
        <taxon>Pseudomonadati</taxon>
        <taxon>Bacteroidota</taxon>
        <taxon>Flavobacteriia</taxon>
        <taxon>Flavobacteriales</taxon>
        <taxon>Flavobacteriaceae</taxon>
        <taxon>Aquimarina</taxon>
    </lineage>
</organism>
<evidence type="ECO:0008006" key="3">
    <source>
        <dbReference type="Google" id="ProtNLM"/>
    </source>
</evidence>
<dbReference type="AlphaFoldDB" id="A0A023BY91"/>
<dbReference type="Proteomes" id="UP000023541">
    <property type="component" value="Unassembled WGS sequence"/>
</dbReference>
<gene>
    <name evidence="1" type="ORF">ATO12_12620</name>
</gene>
<evidence type="ECO:0000313" key="1">
    <source>
        <dbReference type="EMBL" id="EZH74603.1"/>
    </source>
</evidence>